<dbReference type="InterPro" id="IPR050349">
    <property type="entry name" value="WD_LIS1/nudF_dynein_reg"/>
</dbReference>
<evidence type="ECO:0000256" key="1">
    <source>
        <dbReference type="ARBA" id="ARBA00022574"/>
    </source>
</evidence>
<dbReference type="Gene3D" id="2.130.10.10">
    <property type="entry name" value="YVTN repeat-like/Quinoprotein amine dehydrogenase"/>
    <property type="match status" value="4"/>
</dbReference>
<dbReference type="InterPro" id="IPR001680">
    <property type="entry name" value="WD40_rpt"/>
</dbReference>
<evidence type="ECO:0000313" key="7">
    <source>
        <dbReference type="Proteomes" id="UP000263377"/>
    </source>
</evidence>
<dbReference type="InterPro" id="IPR020472">
    <property type="entry name" value="WD40_PAC1"/>
</dbReference>
<dbReference type="InterPro" id="IPR019775">
    <property type="entry name" value="WD40_repeat_CS"/>
</dbReference>
<feature type="domain" description="Orc1-like AAA ATPase" evidence="5">
    <location>
        <begin position="291"/>
        <end position="443"/>
    </location>
</feature>
<dbReference type="CDD" id="cd00200">
    <property type="entry name" value="WD40"/>
    <property type="match status" value="2"/>
</dbReference>
<dbReference type="InterPro" id="IPR011047">
    <property type="entry name" value="Quinoprotein_ADH-like_sf"/>
</dbReference>
<evidence type="ECO:0000256" key="3">
    <source>
        <dbReference type="PROSITE-ProRule" id="PRU00221"/>
    </source>
</evidence>
<dbReference type="PANTHER" id="PTHR44129">
    <property type="entry name" value="WD REPEAT-CONTAINING PROTEIN POP1"/>
    <property type="match status" value="1"/>
</dbReference>
<evidence type="ECO:0000313" key="6">
    <source>
        <dbReference type="EMBL" id="RGD57565.1"/>
    </source>
</evidence>
<dbReference type="PROSITE" id="PS50082">
    <property type="entry name" value="WD_REPEATS_2"/>
    <property type="match status" value="7"/>
</dbReference>
<dbReference type="InterPro" id="IPR015943">
    <property type="entry name" value="WD40/YVTN_repeat-like_dom_sf"/>
</dbReference>
<dbReference type="SUPFAM" id="SSF50969">
    <property type="entry name" value="YVTN repeat-like/Quinoprotein amine dehydrogenase"/>
    <property type="match status" value="1"/>
</dbReference>
<dbReference type="SMART" id="SM00320">
    <property type="entry name" value="WD40"/>
    <property type="match status" value="13"/>
</dbReference>
<feature type="repeat" description="WD" evidence="3">
    <location>
        <begin position="876"/>
        <end position="911"/>
    </location>
</feature>
<dbReference type="Pfam" id="PF13191">
    <property type="entry name" value="AAA_16"/>
    <property type="match status" value="1"/>
</dbReference>
<dbReference type="SUPFAM" id="SSF52540">
    <property type="entry name" value="P-loop containing nucleoside triphosphate hydrolases"/>
    <property type="match status" value="1"/>
</dbReference>
<protein>
    <recommendedName>
        <fullName evidence="5">Orc1-like AAA ATPase domain-containing protein</fullName>
    </recommendedName>
</protein>
<dbReference type="PROSITE" id="PS00678">
    <property type="entry name" value="WD_REPEATS_1"/>
    <property type="match status" value="1"/>
</dbReference>
<comment type="caution">
    <text evidence="6">The sequence shown here is derived from an EMBL/GenBank/DDBJ whole genome shotgun (WGS) entry which is preliminary data.</text>
</comment>
<evidence type="ECO:0000259" key="5">
    <source>
        <dbReference type="Pfam" id="PF13191"/>
    </source>
</evidence>
<name>A0A372ZQT3_9ACTN</name>
<evidence type="ECO:0000256" key="4">
    <source>
        <dbReference type="SAM" id="MobiDB-lite"/>
    </source>
</evidence>
<accession>A0A372ZQT3</accession>
<dbReference type="Pfam" id="PF00400">
    <property type="entry name" value="WD40"/>
    <property type="match status" value="10"/>
</dbReference>
<dbReference type="PROSITE" id="PS50294">
    <property type="entry name" value="WD_REPEATS_REGION"/>
    <property type="match status" value="3"/>
</dbReference>
<feature type="region of interest" description="Disordered" evidence="4">
    <location>
        <begin position="452"/>
        <end position="471"/>
    </location>
</feature>
<dbReference type="RefSeq" id="WP_117486334.1">
    <property type="nucleotide sequence ID" value="NZ_QVIG01000001.1"/>
</dbReference>
<dbReference type="Proteomes" id="UP000263377">
    <property type="component" value="Unassembled WGS sequence"/>
</dbReference>
<gene>
    <name evidence="6" type="ORF">DR950_06955</name>
</gene>
<dbReference type="EMBL" id="QVIG01000001">
    <property type="protein sequence ID" value="RGD57565.1"/>
    <property type="molecule type" value="Genomic_DNA"/>
</dbReference>
<evidence type="ECO:0000256" key="2">
    <source>
        <dbReference type="ARBA" id="ARBA00022737"/>
    </source>
</evidence>
<feature type="repeat" description="WD" evidence="3">
    <location>
        <begin position="1379"/>
        <end position="1423"/>
    </location>
</feature>
<proteinExistence type="predicted"/>
<reference evidence="6 7" key="1">
    <citation type="submission" date="2018-08" db="EMBL/GenBank/DDBJ databases">
        <title>Diversity &amp; Physiological Properties of Lignin-Decomposing Actinobacteria from Soil.</title>
        <authorList>
            <person name="Roh S.G."/>
            <person name="Kim S.B."/>
        </authorList>
    </citation>
    <scope>NUCLEOTIDE SEQUENCE [LARGE SCALE GENOMIC DNA]</scope>
    <source>
        <strain evidence="6 7">MMS17-GH009</strain>
    </source>
</reference>
<dbReference type="InterPro" id="IPR041664">
    <property type="entry name" value="AAA_16"/>
</dbReference>
<feature type="repeat" description="WD" evidence="3">
    <location>
        <begin position="922"/>
        <end position="956"/>
    </location>
</feature>
<feature type="repeat" description="WD" evidence="3">
    <location>
        <begin position="990"/>
        <end position="1003"/>
    </location>
</feature>
<dbReference type="InterPro" id="IPR027417">
    <property type="entry name" value="P-loop_NTPase"/>
</dbReference>
<feature type="repeat" description="WD" evidence="3">
    <location>
        <begin position="830"/>
        <end position="865"/>
    </location>
</feature>
<dbReference type="SUPFAM" id="SSF117289">
    <property type="entry name" value="Nucleoporin domain"/>
    <property type="match status" value="1"/>
</dbReference>
<feature type="repeat" description="WD" evidence="3">
    <location>
        <begin position="1242"/>
        <end position="1286"/>
    </location>
</feature>
<dbReference type="InterPro" id="IPR011044">
    <property type="entry name" value="Quino_amine_DH_bsu"/>
</dbReference>
<keyword evidence="1 3" id="KW-0853">WD repeat</keyword>
<feature type="region of interest" description="Disordered" evidence="4">
    <location>
        <begin position="1"/>
        <end position="26"/>
    </location>
</feature>
<feature type="repeat" description="WD" evidence="3">
    <location>
        <begin position="1060"/>
        <end position="1103"/>
    </location>
</feature>
<keyword evidence="2" id="KW-0677">Repeat</keyword>
<sequence>MTTPHADTPPPPADPGRTTAGPVPADGGVELFPVNFTAYRNHVELDTEQHVRAIADLLAPYGLHVNHWAAPEKERDRQAVEDRLGDWKRLTASHRGNTVLYWVGHGSAEHLAHHRTPAPIDDGVHPEDVARAIGRRRLHPDAEDGWAVVVLDACFSKDFARKVHGTLISEYGDADRFLLLSTAAEGHAELGDFTRALEHALTITFLGQKTIGLAELGSQLARELRGYRAINVDDHRDRLVRTLPDVASAVSAPLDQIAELQAVIDRLPADEQRHFLPKASGAELGELAWYFHGRTEERDTILRWLTTTASGALVVTGPAGSGKSALLGHLLHHTNPQLRDVLIRHGHLTPLPPEVPCPDDPFDLAVHLSGLALTYTVQLIAQAADLPDLARQAADGQPPSDLAARLLGRLRDRQAPLTLLFDALDEAEQPLVLADTLLRHLADLPRVRTVIGTRRSTREGPDQPAPDDTDILDALRPRSHGTGLKYVDVTQNQDALAGYLRAKLHAARQQRTLDADEATIEAAVRRLVTDHQQNGTEPQQFLYVRLAAHELLADPALLADPTPLTGRTHRQLFTHALQRLHRTNFHYTPLLRALGLAQGRGLPDQDGIWARTADALTTGGASHTGAGIPGLVRDAAPYLALDQEHGQSVYRLAHRTFTEHFTAALDSRVDHAAITTALARQARHSLATRASSGGAPRPEDVSPYIRHHLITHARLGHTAGALQALADHPDVLDTLDIAGITAATLYRGLPPNEVPPAIAGTVLFQNHIHETGTARHDHDTIGWRRWWRRLGTTYIQGTPPPAETHAHSPATWPPRLVGGAVRRRQLHLQLTGHDGAVGAVAVFAAPDGTPRLVTGGDDRAVRIWNPATGTQDGPSLTGHDGAVGAVVVFAAPDGTPRLVTGGDDRAVRIWNPATGTQDGPPLTGHGAVSTVVAFAAPDGTPRLVTGGDDLTVQIWNPAASTQGSDFLTGYGYGAIRAVVVFAAPDGTPRLVTGGDDRAVRIWNPATGTQDGPPLTGHGAVRAVVAFAAPDGTPRLATGGRDDRAVRIWNPATGTQDGPPLTGHGAVSTVVAFAAPDGTPRLASAGRDRTVRIWNPATGTQDSEFLTGHGAVRAAAVFTAPDGTPRLATGGRDDRMVRIWNPATGTQGSEFLTGHGAVRAVVAFAAPDGTPRLATGGRDDRTVRIWNPATGTQEGEFLAGHASAVRAAAVFTAPDGTPRLATGSDESVQIWNPATGTQDGPALTGHAGAVSTVAVFTAPDGTPRLATGGDDRAVRIWNPATGTQDSEFLTGHGAVRAVVVFAAPDGTPRLATGGRDDRTVRIWNPATGTQDSEFLTGYADWVWTVVAFAAPDGTPRLATGGDESVRIWNPATGTQDGPALTGHAGAVSTVAVFSAPDGTPRLASAGRDQTVRIWNLRTRTAHTLLLADPVHTLTEHRGLLIAGTDSGYLAIDISSVPTSTA</sequence>
<organism evidence="6 7">
    <name type="scientific">Kitasatospora xanthocidica</name>
    <dbReference type="NCBI Taxonomy" id="83382"/>
    <lineage>
        <taxon>Bacteria</taxon>
        <taxon>Bacillati</taxon>
        <taxon>Actinomycetota</taxon>
        <taxon>Actinomycetes</taxon>
        <taxon>Kitasatosporales</taxon>
        <taxon>Streptomycetaceae</taxon>
        <taxon>Kitasatospora</taxon>
    </lineage>
</organism>
<dbReference type="PRINTS" id="PR00320">
    <property type="entry name" value="GPROTEINBRPT"/>
</dbReference>
<dbReference type="SUPFAM" id="SSF50998">
    <property type="entry name" value="Quinoprotein alcohol dehydrogenase-like"/>
    <property type="match status" value="1"/>
</dbReference>
<dbReference type="Gene3D" id="3.40.50.300">
    <property type="entry name" value="P-loop containing nucleotide triphosphate hydrolases"/>
    <property type="match status" value="1"/>
</dbReference>
<keyword evidence="7" id="KW-1185">Reference proteome</keyword>